<reference evidence="6" key="1">
    <citation type="submission" date="2017-06" db="EMBL/GenBank/DDBJ databases">
        <title>Capnocytophaga spp. assemblies.</title>
        <authorList>
            <person name="Gulvik C.A."/>
        </authorList>
    </citation>
    <scope>NUCLEOTIDE SEQUENCE [LARGE SCALE GENOMIC DNA]</scope>
    <source>
        <strain evidence="6">H1496</strain>
    </source>
</reference>
<dbReference type="InterPro" id="IPR024079">
    <property type="entry name" value="MetalloPept_cat_dom_sf"/>
</dbReference>
<feature type="chain" id="PRO_5013032733" evidence="4">
    <location>
        <begin position="24"/>
        <end position="1011"/>
    </location>
</feature>
<evidence type="ECO:0000313" key="5">
    <source>
        <dbReference type="EMBL" id="ATA86233.1"/>
    </source>
</evidence>
<feature type="compositionally biased region" description="Acidic residues" evidence="3">
    <location>
        <begin position="682"/>
        <end position="697"/>
    </location>
</feature>
<dbReference type="Pfam" id="PF13585">
    <property type="entry name" value="CHU_C"/>
    <property type="match status" value="1"/>
</dbReference>
<dbReference type="PANTHER" id="PTHR10199">
    <property type="entry name" value="THROMBOSPONDIN"/>
    <property type="match status" value="1"/>
</dbReference>
<gene>
    <name evidence="5" type="ORF">CGC50_03115</name>
</gene>
<feature type="compositionally biased region" description="Basic and acidic residues" evidence="3">
    <location>
        <begin position="879"/>
        <end position="901"/>
    </location>
</feature>
<dbReference type="GeneID" id="84807549"/>
<dbReference type="InterPro" id="IPR026341">
    <property type="entry name" value="T9SS_type_B"/>
</dbReference>
<dbReference type="InterPro" id="IPR013783">
    <property type="entry name" value="Ig-like_fold"/>
</dbReference>
<dbReference type="PROSITE" id="PS51234">
    <property type="entry name" value="TSP3"/>
    <property type="match status" value="6"/>
</dbReference>
<feature type="compositionally biased region" description="Acidic residues" evidence="3">
    <location>
        <begin position="822"/>
        <end position="839"/>
    </location>
</feature>
<dbReference type="InterPro" id="IPR017897">
    <property type="entry name" value="Thrombospondin_3_rpt"/>
</dbReference>
<feature type="compositionally biased region" description="Polar residues" evidence="3">
    <location>
        <begin position="665"/>
        <end position="675"/>
    </location>
</feature>
<dbReference type="OrthoDB" id="9792152at2"/>
<feature type="compositionally biased region" description="Acidic residues" evidence="3">
    <location>
        <begin position="718"/>
        <end position="731"/>
    </location>
</feature>
<dbReference type="Gene3D" id="3.40.390.10">
    <property type="entry name" value="Collagenase (Catalytic Domain)"/>
    <property type="match status" value="1"/>
</dbReference>
<sequence length="1011" mass="112020">MFTIKLRSLVLLLLLFSWPKLYAQSYWKENNTQRSTAQEKTYTYYTLERKAFEKALHNTSARSSQDYTYIDIPDGTSVKTYKVRRTAVLSPELAQRYPQIETYSGYALDNSDQLVSFTWSPAGLSAIFQQDFSYTFVQPIDRRGKNHKVYQRSDVLESVHFDCTTQGATKKTPTSSPTQRNSYESEHTLRTIRIAVAATSSFTQYFGGKIQTLAQIASTIQRANQVYRSQMSVQFQLVSGEETLIEHRRDDNLSNYINQNWTGSQLQKFLDDRVGTANYDVGHLFHNTTNPNGNAGCIGCVCDDNSKGKAFSAGNLGSMDIDRFDIDFFCHELGHQMGANHTHNLQNEGYGVQVEPGSGSTIMGYAGITGNNDVQSRTDPYFNHISVRQIVDYIKKQSCPTTENVSNTPPQIADLPNYTIPKGTAYVLDGTATDPDGDKLYYTWEQADNLGSITYDRFSPNIPRGPMARSLPPTESTQRYIPRMSRILQGTLTERNPTRRSAWETVSNVKRKLTWAFVVMDKKVGARNDREHDRVTGNTSYALMEINVASDAGPFKVTSDKNRAYWFVNKPHTITWDVADTDKGSVNTQKVSIYFSLDEGATFPIVLARNIPNNGSYTFTVPTSLATTQGRFMIRAEENIFLAVNLAPITVREDGDMDGDGILDSQDNCVETPNADQKDTDGDGIGDVCDDDLDGDEVLNAYDNCPNTPNADQKDTDGDGIGDVCDEDIDGDGVPNGRDNCPYKPNPDQKDSDGDGKGDICSGDRDNDKVLDEVDNCPDTPNPDQVDTDGDGIGDACDEDIDGDGILNAQDNCPKTSNPDQTDTDGDGVGDVCDEDMDNDGIPNSRDNCPYVANPDQADTDGDGIGDVCDDDIDGDGVPNEKDNCPTKANPDQKDTDKDGVGDVCDTDADGDGIADEEDNEFDIVLIPNAFTPNGDGINDSFYIQRISLYPQNTLQIFTRQGQLIYQANGYKNQWQGIGTDGMKVPQGFYYYILTLKKAKETKEGWLYINY</sequence>
<feature type="signal peptide" evidence="4">
    <location>
        <begin position="1"/>
        <end position="23"/>
    </location>
</feature>
<name>A0A250FMA3_9FLAO</name>
<dbReference type="GO" id="GO:0005509">
    <property type="term" value="F:calcium ion binding"/>
    <property type="evidence" value="ECO:0007669"/>
    <property type="project" value="InterPro"/>
</dbReference>
<dbReference type="GO" id="GO:0007155">
    <property type="term" value="P:cell adhesion"/>
    <property type="evidence" value="ECO:0007669"/>
    <property type="project" value="InterPro"/>
</dbReference>
<dbReference type="SUPFAM" id="SSF103647">
    <property type="entry name" value="TSP type-3 repeat"/>
    <property type="match status" value="3"/>
</dbReference>
<dbReference type="AlphaFoldDB" id="A0A250FMA3"/>
<proteinExistence type="predicted"/>
<feature type="compositionally biased region" description="Polar residues" evidence="3">
    <location>
        <begin position="809"/>
        <end position="819"/>
    </location>
</feature>
<dbReference type="SUPFAM" id="SSF55486">
    <property type="entry name" value="Metalloproteases ('zincins'), catalytic domain"/>
    <property type="match status" value="1"/>
</dbReference>
<dbReference type="Gene3D" id="4.10.1080.10">
    <property type="entry name" value="TSP type-3 repeat"/>
    <property type="match status" value="3"/>
</dbReference>
<dbReference type="RefSeq" id="WP_095909640.1">
    <property type="nucleotide sequence ID" value="NZ_CP022386.1"/>
</dbReference>
<keyword evidence="1 4" id="KW-0732">Signal</keyword>
<dbReference type="PANTHER" id="PTHR10199:SF119">
    <property type="entry name" value="RE20510P"/>
    <property type="match status" value="1"/>
</dbReference>
<dbReference type="KEGG" id="cgh:CGC50_03115"/>
<dbReference type="InterPro" id="IPR028974">
    <property type="entry name" value="TSP_type-3_rpt"/>
</dbReference>
<keyword evidence="2" id="KW-0106">Calcium</keyword>
<dbReference type="InterPro" id="IPR003367">
    <property type="entry name" value="Thrombospondin_3-like_rpt"/>
</dbReference>
<feature type="compositionally biased region" description="Acidic residues" evidence="3">
    <location>
        <begin position="858"/>
        <end position="875"/>
    </location>
</feature>
<dbReference type="FunFam" id="4.10.1080.10:FF:000001">
    <property type="entry name" value="Thrombospondin 3"/>
    <property type="match status" value="2"/>
</dbReference>
<accession>A0A250FMA3</accession>
<dbReference type="NCBIfam" id="TIGR04131">
    <property type="entry name" value="Bac_Flav_CTERM"/>
    <property type="match status" value="1"/>
</dbReference>
<evidence type="ECO:0000256" key="2">
    <source>
        <dbReference type="ARBA" id="ARBA00022837"/>
    </source>
</evidence>
<evidence type="ECO:0000256" key="1">
    <source>
        <dbReference type="ARBA" id="ARBA00022729"/>
    </source>
</evidence>
<feature type="compositionally biased region" description="Acidic residues" evidence="3">
    <location>
        <begin position="786"/>
        <end position="803"/>
    </location>
</feature>
<evidence type="ECO:0000313" key="6">
    <source>
        <dbReference type="Proteomes" id="UP000217250"/>
    </source>
</evidence>
<dbReference type="EMBL" id="CP022386">
    <property type="protein sequence ID" value="ATA86233.1"/>
    <property type="molecule type" value="Genomic_DNA"/>
</dbReference>
<evidence type="ECO:0000256" key="3">
    <source>
        <dbReference type="SAM" id="MobiDB-lite"/>
    </source>
</evidence>
<feature type="region of interest" description="Disordered" evidence="3">
    <location>
        <begin position="657"/>
        <end position="906"/>
    </location>
</feature>
<dbReference type="Proteomes" id="UP000217250">
    <property type="component" value="Chromosome"/>
</dbReference>
<feature type="compositionally biased region" description="Basic and acidic residues" evidence="3">
    <location>
        <begin position="747"/>
        <end position="772"/>
    </location>
</feature>
<dbReference type="GO" id="GO:0008237">
    <property type="term" value="F:metallopeptidase activity"/>
    <property type="evidence" value="ECO:0007669"/>
    <property type="project" value="InterPro"/>
</dbReference>
<evidence type="ECO:0000256" key="4">
    <source>
        <dbReference type="SAM" id="SignalP"/>
    </source>
</evidence>
<dbReference type="Pfam" id="PF02412">
    <property type="entry name" value="TSP_3"/>
    <property type="match status" value="8"/>
</dbReference>
<dbReference type="Gene3D" id="2.60.40.10">
    <property type="entry name" value="Immunoglobulins"/>
    <property type="match status" value="1"/>
</dbReference>
<protein>
    <submittedName>
        <fullName evidence="5">Thrombospondin</fullName>
    </submittedName>
</protein>
<dbReference type="Pfam" id="PF13583">
    <property type="entry name" value="Reprolysin_4"/>
    <property type="match status" value="1"/>
</dbReference>
<organism evidence="5 6">
    <name type="scientific">Capnocytophaga gingivalis</name>
    <dbReference type="NCBI Taxonomy" id="1017"/>
    <lineage>
        <taxon>Bacteria</taxon>
        <taxon>Pseudomonadati</taxon>
        <taxon>Bacteroidota</taxon>
        <taxon>Flavobacteriia</taxon>
        <taxon>Flavobacteriales</taxon>
        <taxon>Flavobacteriaceae</taxon>
        <taxon>Capnocytophaga</taxon>
    </lineage>
</organism>